<feature type="region of interest" description="Disordered" evidence="1">
    <location>
        <begin position="28"/>
        <end position="53"/>
    </location>
</feature>
<dbReference type="EMBL" id="KZ613562">
    <property type="protein sequence ID" value="PMD12165.1"/>
    <property type="molecule type" value="Genomic_DNA"/>
</dbReference>
<proteinExistence type="predicted"/>
<reference evidence="3 4" key="1">
    <citation type="submission" date="2016-05" db="EMBL/GenBank/DDBJ databases">
        <title>A degradative enzymes factory behind the ericoid mycorrhizal symbiosis.</title>
        <authorList>
            <consortium name="DOE Joint Genome Institute"/>
            <person name="Martino E."/>
            <person name="Morin E."/>
            <person name="Grelet G."/>
            <person name="Kuo A."/>
            <person name="Kohler A."/>
            <person name="Daghino S."/>
            <person name="Barry K."/>
            <person name="Choi C."/>
            <person name="Cichocki N."/>
            <person name="Clum A."/>
            <person name="Copeland A."/>
            <person name="Hainaut M."/>
            <person name="Haridas S."/>
            <person name="Labutti K."/>
            <person name="Lindquist E."/>
            <person name="Lipzen A."/>
            <person name="Khouja H.-R."/>
            <person name="Murat C."/>
            <person name="Ohm R."/>
            <person name="Olson A."/>
            <person name="Spatafora J."/>
            <person name="Veneault-Fourrey C."/>
            <person name="Henrissat B."/>
            <person name="Grigoriev I."/>
            <person name="Martin F."/>
            <person name="Perotto S."/>
        </authorList>
    </citation>
    <scope>NUCLEOTIDE SEQUENCE [LARGE SCALE GENOMIC DNA]</scope>
    <source>
        <strain evidence="3 4">UAMH 7357</strain>
    </source>
</reference>
<evidence type="ECO:0000313" key="3">
    <source>
        <dbReference type="EMBL" id="PMD12165.1"/>
    </source>
</evidence>
<evidence type="ECO:0000256" key="2">
    <source>
        <dbReference type="SAM" id="Phobius"/>
    </source>
</evidence>
<keyword evidence="4" id="KW-1185">Reference proteome</keyword>
<feature type="non-terminal residue" evidence="3">
    <location>
        <position position="53"/>
    </location>
</feature>
<keyword evidence="2" id="KW-0812">Transmembrane</keyword>
<name>A0A2J6PDP5_9HELO</name>
<feature type="compositionally biased region" description="Basic and acidic residues" evidence="1">
    <location>
        <begin position="28"/>
        <end position="46"/>
    </location>
</feature>
<evidence type="ECO:0000256" key="1">
    <source>
        <dbReference type="SAM" id="MobiDB-lite"/>
    </source>
</evidence>
<protein>
    <submittedName>
        <fullName evidence="3">Uncharacterized protein</fullName>
    </submittedName>
</protein>
<feature type="transmembrane region" description="Helical" evidence="2">
    <location>
        <begin position="6"/>
        <end position="23"/>
    </location>
</feature>
<keyword evidence="2" id="KW-1133">Transmembrane helix</keyword>
<accession>A0A2J6PDP5</accession>
<dbReference type="Proteomes" id="UP000235672">
    <property type="component" value="Unassembled WGS sequence"/>
</dbReference>
<dbReference type="AlphaFoldDB" id="A0A2J6PDP5"/>
<sequence>MPPRRHLLLIAFLTVFTLIILVARTGRRDGQRGGWLHKGDEEREGLAPKATPC</sequence>
<evidence type="ECO:0000313" key="4">
    <source>
        <dbReference type="Proteomes" id="UP000235672"/>
    </source>
</evidence>
<gene>
    <name evidence="3" type="ORF">NA56DRAFT_683484</name>
</gene>
<organism evidence="3 4">
    <name type="scientific">Hyaloscypha hepaticicola</name>
    <dbReference type="NCBI Taxonomy" id="2082293"/>
    <lineage>
        <taxon>Eukaryota</taxon>
        <taxon>Fungi</taxon>
        <taxon>Dikarya</taxon>
        <taxon>Ascomycota</taxon>
        <taxon>Pezizomycotina</taxon>
        <taxon>Leotiomycetes</taxon>
        <taxon>Helotiales</taxon>
        <taxon>Hyaloscyphaceae</taxon>
        <taxon>Hyaloscypha</taxon>
    </lineage>
</organism>
<keyword evidence="2" id="KW-0472">Membrane</keyword>